<dbReference type="Proteomes" id="UP000742024">
    <property type="component" value="Unassembled WGS sequence"/>
</dbReference>
<dbReference type="EMBL" id="SRPR01000074">
    <property type="protein sequence ID" value="KAG5961950.1"/>
    <property type="molecule type" value="Genomic_DNA"/>
</dbReference>
<comment type="caution">
    <text evidence="2">The sequence shown here is derived from an EMBL/GenBank/DDBJ whole genome shotgun (WGS) entry which is preliminary data.</text>
</comment>
<accession>A0ABQ7PF87</accession>
<feature type="compositionally biased region" description="Basic and acidic residues" evidence="1">
    <location>
        <begin position="1"/>
        <end position="10"/>
    </location>
</feature>
<sequence>MIDLSLEHQHRQTSVYSPTSTQRFSPSQSTMVKILSIFITTLAALSSVAQAGACKEGIVNCGSTLQKFRNELPFQ</sequence>
<keyword evidence="3" id="KW-1185">Reference proteome</keyword>
<protein>
    <submittedName>
        <fullName evidence="2">Uncharacterized protein</fullName>
    </submittedName>
</protein>
<feature type="region of interest" description="Disordered" evidence="1">
    <location>
        <begin position="1"/>
        <end position="24"/>
    </location>
</feature>
<reference evidence="2 3" key="1">
    <citation type="journal article" date="2020" name="bioRxiv">
        <title>Whole genome comparisons of ergot fungi reveals the divergence and evolution of species within the genus Claviceps are the result of varying mechanisms driving genome evolution and host range expansion.</title>
        <authorList>
            <person name="Wyka S.A."/>
            <person name="Mondo S.J."/>
            <person name="Liu M."/>
            <person name="Dettman J."/>
            <person name="Nalam V."/>
            <person name="Broders K.D."/>
        </authorList>
    </citation>
    <scope>NUCLEOTIDE SEQUENCE [LARGE SCALE GENOMIC DNA]</scope>
    <source>
        <strain evidence="2 3">LM583</strain>
    </source>
</reference>
<feature type="compositionally biased region" description="Polar residues" evidence="1">
    <location>
        <begin position="12"/>
        <end position="24"/>
    </location>
</feature>
<evidence type="ECO:0000256" key="1">
    <source>
        <dbReference type="SAM" id="MobiDB-lite"/>
    </source>
</evidence>
<proteinExistence type="predicted"/>
<evidence type="ECO:0000313" key="3">
    <source>
        <dbReference type="Proteomes" id="UP000742024"/>
    </source>
</evidence>
<organism evidence="2 3">
    <name type="scientific">Claviceps arundinis</name>
    <dbReference type="NCBI Taxonomy" id="1623583"/>
    <lineage>
        <taxon>Eukaryota</taxon>
        <taxon>Fungi</taxon>
        <taxon>Dikarya</taxon>
        <taxon>Ascomycota</taxon>
        <taxon>Pezizomycotina</taxon>
        <taxon>Sordariomycetes</taxon>
        <taxon>Hypocreomycetidae</taxon>
        <taxon>Hypocreales</taxon>
        <taxon>Clavicipitaceae</taxon>
        <taxon>Claviceps</taxon>
    </lineage>
</organism>
<evidence type="ECO:0000313" key="2">
    <source>
        <dbReference type="EMBL" id="KAG5961950.1"/>
    </source>
</evidence>
<name>A0ABQ7PF87_9HYPO</name>
<gene>
    <name evidence="2" type="ORF">E4U57_007355</name>
</gene>